<dbReference type="OrthoDB" id="9777694at2"/>
<reference evidence="2 3" key="1">
    <citation type="submission" date="2018-04" db="EMBL/GenBank/DDBJ databases">
        <title>Genome sequencing of Flavobacterium sp. HYN0059.</title>
        <authorList>
            <person name="Yi H."/>
            <person name="Baek C."/>
        </authorList>
    </citation>
    <scope>NUCLEOTIDE SEQUENCE [LARGE SCALE GENOMIC DNA]</scope>
    <source>
        <strain evidence="2 3">HYN0059</strain>
    </source>
</reference>
<gene>
    <name evidence="2" type="ORF">HYN59_15010</name>
</gene>
<organism evidence="2 3">
    <name type="scientific">Flavobacterium album</name>
    <dbReference type="NCBI Taxonomy" id="2175091"/>
    <lineage>
        <taxon>Bacteria</taxon>
        <taxon>Pseudomonadati</taxon>
        <taxon>Bacteroidota</taxon>
        <taxon>Flavobacteriia</taxon>
        <taxon>Flavobacteriales</taxon>
        <taxon>Flavobacteriaceae</taxon>
        <taxon>Flavobacterium</taxon>
    </lineage>
</organism>
<dbReference type="Proteomes" id="UP000244929">
    <property type="component" value="Chromosome"/>
</dbReference>
<keyword evidence="3" id="KW-1185">Reference proteome</keyword>
<accession>A0A2S1R176</accession>
<name>A0A2S1R176_9FLAO</name>
<feature type="coiled-coil region" evidence="1">
    <location>
        <begin position="263"/>
        <end position="290"/>
    </location>
</feature>
<dbReference type="KEGG" id="falb:HYN59_15010"/>
<proteinExistence type="predicted"/>
<keyword evidence="1" id="KW-0175">Coiled coil</keyword>
<evidence type="ECO:0000256" key="1">
    <source>
        <dbReference type="SAM" id="Coils"/>
    </source>
</evidence>
<evidence type="ECO:0000313" key="3">
    <source>
        <dbReference type="Proteomes" id="UP000244929"/>
    </source>
</evidence>
<evidence type="ECO:0000313" key="2">
    <source>
        <dbReference type="EMBL" id="AWH86336.1"/>
    </source>
</evidence>
<dbReference type="AlphaFoldDB" id="A0A2S1R176"/>
<protein>
    <submittedName>
        <fullName evidence="2">Uncharacterized protein</fullName>
    </submittedName>
</protein>
<dbReference type="RefSeq" id="WP_108779059.1">
    <property type="nucleotide sequence ID" value="NZ_CP029186.1"/>
</dbReference>
<sequence>MEKISITRQELYDLIWSAPISRLAKNYGILDYQLRKICNDFNIPVPQNGYWQKLKYNKPVSKIALPPDLNEDKKILLSANGQENGQTAQSASHSELDIILNDPNTPSSVPEVLTKPHFLTVETKRHWADFKLKRYEYDRSIPHLSIRVEKPNRNRALIFMDTLVKLLEYRGHKVVIKNTETHAILFGVEIQLDLREAGKRIPNPPGSYPTFEVVPTGELILKTGKYSIDKEWRDGKILIEQMLPKIIVWMEAKASDWAEMMANNELDRHNKKMKQEFEAAKKALQEQELNSFNELLLDAERFNKAKMLRIYIEAFKENALGNGPIAIETELWIQWALKRADWYDPLTNAENLPFENR</sequence>
<dbReference type="EMBL" id="CP029186">
    <property type="protein sequence ID" value="AWH86336.1"/>
    <property type="molecule type" value="Genomic_DNA"/>
</dbReference>